<dbReference type="PANTHER" id="PTHR43280">
    <property type="entry name" value="ARAC-FAMILY TRANSCRIPTIONAL REGULATOR"/>
    <property type="match status" value="1"/>
</dbReference>
<evidence type="ECO:0000313" key="5">
    <source>
        <dbReference type="EMBL" id="EEV01747.1"/>
    </source>
</evidence>
<dbReference type="SUPFAM" id="SSF51215">
    <property type="entry name" value="Regulatory protein AraC"/>
    <property type="match status" value="1"/>
</dbReference>
<keyword evidence="2" id="KW-0238">DNA-binding</keyword>
<dbReference type="SUPFAM" id="SSF46689">
    <property type="entry name" value="Homeodomain-like"/>
    <property type="match status" value="2"/>
</dbReference>
<dbReference type="InterPro" id="IPR037923">
    <property type="entry name" value="HTH-like"/>
</dbReference>
<accession>C7G8V7</accession>
<dbReference type="InterPro" id="IPR003313">
    <property type="entry name" value="AraC-bd"/>
</dbReference>
<evidence type="ECO:0000256" key="2">
    <source>
        <dbReference type="ARBA" id="ARBA00023125"/>
    </source>
</evidence>
<dbReference type="InterPro" id="IPR018060">
    <property type="entry name" value="HTH_AraC"/>
</dbReference>
<dbReference type="EMBL" id="ABYJ02000059">
    <property type="protein sequence ID" value="EEV01747.1"/>
    <property type="molecule type" value="Genomic_DNA"/>
</dbReference>
<reference evidence="5 6" key="1">
    <citation type="submission" date="2009-08" db="EMBL/GenBank/DDBJ databases">
        <authorList>
            <person name="Weinstock G."/>
            <person name="Sodergren E."/>
            <person name="Clifton S."/>
            <person name="Fulton L."/>
            <person name="Fulton B."/>
            <person name="Courtney L."/>
            <person name="Fronick C."/>
            <person name="Harrison M."/>
            <person name="Strong C."/>
            <person name="Farmer C."/>
            <person name="Delahaunty K."/>
            <person name="Markovic C."/>
            <person name="Hall O."/>
            <person name="Minx P."/>
            <person name="Tomlinson C."/>
            <person name="Mitreva M."/>
            <person name="Nelson J."/>
            <person name="Hou S."/>
            <person name="Wollam A."/>
            <person name="Pepin K.H."/>
            <person name="Johnson M."/>
            <person name="Bhonagiri V."/>
            <person name="Nash W.E."/>
            <person name="Warren W."/>
            <person name="Chinwalla A."/>
            <person name="Mardis E.R."/>
            <person name="Wilson R.K."/>
        </authorList>
    </citation>
    <scope>NUCLEOTIDE SEQUENCE [LARGE SCALE GENOMIC DNA]</scope>
    <source>
        <strain evidence="5 6">L1-82</strain>
    </source>
</reference>
<dbReference type="PROSITE" id="PS00041">
    <property type="entry name" value="HTH_ARAC_FAMILY_1"/>
    <property type="match status" value="1"/>
</dbReference>
<protein>
    <submittedName>
        <fullName evidence="5">Transcriptional regulator, AraC family</fullName>
    </submittedName>
</protein>
<dbReference type="PRINTS" id="PR00032">
    <property type="entry name" value="HTHARAC"/>
</dbReference>
<dbReference type="GO" id="GO:0043565">
    <property type="term" value="F:sequence-specific DNA binding"/>
    <property type="evidence" value="ECO:0007669"/>
    <property type="project" value="InterPro"/>
</dbReference>
<evidence type="ECO:0000256" key="3">
    <source>
        <dbReference type="ARBA" id="ARBA00023163"/>
    </source>
</evidence>
<proteinExistence type="predicted"/>
<dbReference type="HOGENOM" id="CLU_000445_88_6_9"/>
<keyword evidence="3" id="KW-0804">Transcription</keyword>
<organism evidence="5 6">
    <name type="scientific">Roseburia intestinalis L1-82</name>
    <dbReference type="NCBI Taxonomy" id="536231"/>
    <lineage>
        <taxon>Bacteria</taxon>
        <taxon>Bacillati</taxon>
        <taxon>Bacillota</taxon>
        <taxon>Clostridia</taxon>
        <taxon>Lachnospirales</taxon>
        <taxon>Lachnospiraceae</taxon>
        <taxon>Roseburia</taxon>
    </lineage>
</organism>
<dbReference type="Gene3D" id="1.10.10.60">
    <property type="entry name" value="Homeodomain-like"/>
    <property type="match status" value="2"/>
</dbReference>
<name>C7G8V7_9FIRM</name>
<dbReference type="Pfam" id="PF02311">
    <property type="entry name" value="AraC_binding"/>
    <property type="match status" value="1"/>
</dbReference>
<dbReference type="Proteomes" id="UP000004828">
    <property type="component" value="Unassembled WGS sequence"/>
</dbReference>
<gene>
    <name evidence="5" type="ORF">ROSINTL182_06333</name>
</gene>
<evidence type="ECO:0000313" key="6">
    <source>
        <dbReference type="Proteomes" id="UP000004828"/>
    </source>
</evidence>
<keyword evidence="1" id="KW-0805">Transcription regulation</keyword>
<comment type="caution">
    <text evidence="5">The sequence shown here is derived from an EMBL/GenBank/DDBJ whole genome shotgun (WGS) entry which is preliminary data.</text>
</comment>
<dbReference type="AlphaFoldDB" id="C7G8V7"/>
<dbReference type="InterPro" id="IPR018062">
    <property type="entry name" value="HTH_AraC-typ_CS"/>
</dbReference>
<dbReference type="Pfam" id="PF12833">
    <property type="entry name" value="HTH_18"/>
    <property type="match status" value="1"/>
</dbReference>
<dbReference type="GO" id="GO:0003700">
    <property type="term" value="F:DNA-binding transcription factor activity"/>
    <property type="evidence" value="ECO:0007669"/>
    <property type="project" value="InterPro"/>
</dbReference>
<feature type="domain" description="HTH araC/xylS-type" evidence="4">
    <location>
        <begin position="191"/>
        <end position="289"/>
    </location>
</feature>
<evidence type="ECO:0000259" key="4">
    <source>
        <dbReference type="PROSITE" id="PS01124"/>
    </source>
</evidence>
<dbReference type="PANTHER" id="PTHR43280:SF28">
    <property type="entry name" value="HTH-TYPE TRANSCRIPTIONAL ACTIVATOR RHAS"/>
    <property type="match status" value="1"/>
</dbReference>
<dbReference type="SMART" id="SM00342">
    <property type="entry name" value="HTH_ARAC"/>
    <property type="match status" value="1"/>
</dbReference>
<dbReference type="InterPro" id="IPR020449">
    <property type="entry name" value="Tscrpt_reg_AraC-type_HTH"/>
</dbReference>
<dbReference type="CDD" id="cd06986">
    <property type="entry name" value="cupin_MmsR-like_N"/>
    <property type="match status" value="1"/>
</dbReference>
<dbReference type="InterPro" id="IPR009057">
    <property type="entry name" value="Homeodomain-like_sf"/>
</dbReference>
<dbReference type="Gene3D" id="2.60.120.280">
    <property type="entry name" value="Regulatory protein AraC"/>
    <property type="match status" value="1"/>
</dbReference>
<sequence length="289" mass="34048">MEKMYIIHLFALQNHGFLFQKGRAMKEELFSEQSIKLVGMGRQNCKDMHAWGPGIRSCFIIHYVMKGAGYLIVNHRKYHVKAGESFLTRPYTLIEYYPEEENPWEYMWVDFLGNQVENWVEHTQFEEKNPVCSLKQEEKILPLFLKLLEMDIYHQQRNEACGVLLSILGVYLDIFPVECVGRSDEDEKRMEMAVLLIKNHYHKSEFHIQRLCEMLNISRVTLYRLFKSKTGISPKQYLLNYRIEQAKLLLRMGTSVKNTAASCGFNDSFYFSRVFKEYTGSSPSRYAVK</sequence>
<dbReference type="PROSITE" id="PS01124">
    <property type="entry name" value="HTH_ARAC_FAMILY_2"/>
    <property type="match status" value="1"/>
</dbReference>
<evidence type="ECO:0000256" key="1">
    <source>
        <dbReference type="ARBA" id="ARBA00023015"/>
    </source>
</evidence>